<gene>
    <name evidence="1" type="ORF">TCDM_12652</name>
</gene>
<dbReference type="EMBL" id="AYLP01000645">
    <property type="protein sequence ID" value="ESS55853.1"/>
    <property type="molecule type" value="Genomic_DNA"/>
</dbReference>
<dbReference type="AlphaFoldDB" id="V5AUQ2"/>
<evidence type="ECO:0000313" key="1">
    <source>
        <dbReference type="EMBL" id="ESS55853.1"/>
    </source>
</evidence>
<dbReference type="Proteomes" id="UP000017861">
    <property type="component" value="Unassembled WGS sequence"/>
</dbReference>
<sequence length="419" mass="44559">MPADGRTLVALCADLRACAAAMPTAGSVVATWAAERCLNVNADRSGAALFCIASHRQSDDDPADHRLGGGKPRVKSHPVRLLGNAIDRYLNFGLHVTAAAGQFVLLCYRPRLGAEAGAPRQTTRSSLVGCVHSALHHGSEATAPCRPPLTSTAWKCGTATAARHRSAHAQQIRILLSTWPPIQHRCGGSLGVAHPHRTNASHVSGILRKSVAQSTWKPHLRQYLGRQRRAFRCREMPLLMDCAASVTLLGSPRTTSAPLMLSTEFSLGTLRAAAGWTSSGHGTPRTPWTVSDDRPLKRPATLWDRMTQAAGRTACCFSLSMHLDPLHCHLTPRTAELPVGPHRTAAGGLACACRVECPATEHGLGQFPVPRLAAASQSPTRVPAATDSLSAMESLRLGPLAAHDDVSEESCTVPHSLAD</sequence>
<proteinExistence type="predicted"/>
<name>V5AUQ2_TRYCR</name>
<reference evidence="1 2" key="1">
    <citation type="journal article" date="2014" name="Genome Announc.">
        <title>Trypanosoma cruzi Clone Dm28c Draft Genome Sequence.</title>
        <authorList>
            <person name="Grisard E.C."/>
            <person name="Teixeira S.M."/>
            <person name="de Almeida L.G."/>
            <person name="Stoco P.H."/>
            <person name="Gerber A.L."/>
            <person name="Talavera-Lopez C."/>
            <person name="Lima O.C."/>
            <person name="Andersson B."/>
            <person name="de Vasconcelos A.T."/>
        </authorList>
    </citation>
    <scope>NUCLEOTIDE SEQUENCE [LARGE SCALE GENOMIC DNA]</scope>
    <source>
        <strain evidence="1 2">Dm28c</strain>
    </source>
</reference>
<dbReference type="VEuPathDB" id="TriTrypDB:TCDM_12652"/>
<protein>
    <submittedName>
        <fullName evidence="1">Uncharacterized protein</fullName>
    </submittedName>
</protein>
<comment type="caution">
    <text evidence="1">The sequence shown here is derived from an EMBL/GenBank/DDBJ whole genome shotgun (WGS) entry which is preliminary data.</text>
</comment>
<evidence type="ECO:0000313" key="2">
    <source>
        <dbReference type="Proteomes" id="UP000017861"/>
    </source>
</evidence>
<accession>V5AUQ2</accession>
<organism evidence="1 2">
    <name type="scientific">Trypanosoma cruzi Dm28c</name>
    <dbReference type="NCBI Taxonomy" id="1416333"/>
    <lineage>
        <taxon>Eukaryota</taxon>
        <taxon>Discoba</taxon>
        <taxon>Euglenozoa</taxon>
        <taxon>Kinetoplastea</taxon>
        <taxon>Metakinetoplastina</taxon>
        <taxon>Trypanosomatida</taxon>
        <taxon>Trypanosomatidae</taxon>
        <taxon>Trypanosoma</taxon>
        <taxon>Schizotrypanum</taxon>
    </lineage>
</organism>